<keyword evidence="1" id="KW-0472">Membrane</keyword>
<proteinExistence type="predicted"/>
<name>A0A1I0Q1H3_9EURY</name>
<dbReference type="PANTHER" id="PTHR31876">
    <property type="entry name" value="COV-LIKE PROTEIN 1"/>
    <property type="match status" value="1"/>
</dbReference>
<protein>
    <submittedName>
        <fullName evidence="2">Uncharacterized membrane protein</fullName>
    </submittedName>
</protein>
<dbReference type="STRING" id="355548.SAMN04487945_2172"/>
<dbReference type="RefSeq" id="WP_089669403.1">
    <property type="nucleotide sequence ID" value="NZ_FOJA01000001.1"/>
</dbReference>
<keyword evidence="1" id="KW-1133">Transmembrane helix</keyword>
<dbReference type="Pfam" id="PF04367">
    <property type="entry name" value="DUF502"/>
    <property type="match status" value="1"/>
</dbReference>
<feature type="transmembrane region" description="Helical" evidence="1">
    <location>
        <begin position="49"/>
        <end position="67"/>
    </location>
</feature>
<dbReference type="InterPro" id="IPR007462">
    <property type="entry name" value="COV1-like"/>
</dbReference>
<sequence>MSSWKRDFASGLVVLVPILVTLYVIYWLFGLLSRLSLFATQISDPAQAVGLTLVVFVLVVFSVGYLMRTAVGGIVEAVIDDLMNRLPVLRIVYNASKMAVETVLSDGASEFQKPVKVEPWPGMRLTAFKTGKTTDDGREVVFMPTAPNITTGFVMELEPEDVQEVDESVEDALTRVLSAGFGENDDEVAIDNLVSDDDSE</sequence>
<keyword evidence="3" id="KW-1185">Reference proteome</keyword>
<dbReference type="EMBL" id="FOJA01000001">
    <property type="protein sequence ID" value="SEW20649.1"/>
    <property type="molecule type" value="Genomic_DNA"/>
</dbReference>
<accession>A0A1I0Q1H3</accession>
<dbReference type="Proteomes" id="UP000198518">
    <property type="component" value="Unassembled WGS sequence"/>
</dbReference>
<dbReference type="AlphaFoldDB" id="A0A1I0Q1H3"/>
<organism evidence="2 3">
    <name type="scientific">Halobacterium jilantaiense</name>
    <dbReference type="NCBI Taxonomy" id="355548"/>
    <lineage>
        <taxon>Archaea</taxon>
        <taxon>Methanobacteriati</taxon>
        <taxon>Methanobacteriota</taxon>
        <taxon>Stenosarchaea group</taxon>
        <taxon>Halobacteria</taxon>
        <taxon>Halobacteriales</taxon>
        <taxon>Halobacteriaceae</taxon>
        <taxon>Halobacterium</taxon>
    </lineage>
</organism>
<evidence type="ECO:0000313" key="3">
    <source>
        <dbReference type="Proteomes" id="UP000198518"/>
    </source>
</evidence>
<feature type="transmembrane region" description="Helical" evidence="1">
    <location>
        <begin position="12"/>
        <end position="29"/>
    </location>
</feature>
<evidence type="ECO:0000313" key="2">
    <source>
        <dbReference type="EMBL" id="SEW20649.1"/>
    </source>
</evidence>
<dbReference type="OrthoDB" id="156682at2157"/>
<reference evidence="2 3" key="1">
    <citation type="submission" date="2016-10" db="EMBL/GenBank/DDBJ databases">
        <authorList>
            <person name="de Groot N.N."/>
        </authorList>
    </citation>
    <scope>NUCLEOTIDE SEQUENCE [LARGE SCALE GENOMIC DNA]</scope>
    <source>
        <strain evidence="2 3">CGMCC 1.5337</strain>
    </source>
</reference>
<keyword evidence="1" id="KW-0812">Transmembrane</keyword>
<evidence type="ECO:0000256" key="1">
    <source>
        <dbReference type="SAM" id="Phobius"/>
    </source>
</evidence>
<gene>
    <name evidence="2" type="ORF">SAMN04487945_2172</name>
</gene>
<dbReference type="PANTHER" id="PTHR31876:SF26">
    <property type="entry name" value="PROTEIN LIKE COV 2"/>
    <property type="match status" value="1"/>
</dbReference>